<dbReference type="InterPro" id="IPR006442">
    <property type="entry name" value="Antitoxin_Phd/YefM"/>
</dbReference>
<comment type="function">
    <text evidence="2">Antitoxin component of a type II toxin-antitoxin (TA) system.</text>
</comment>
<gene>
    <name evidence="3" type="ORF">APU01nite_11880</name>
    <name evidence="4" type="ORF">SAMN04488100_10960</name>
</gene>
<organism evidence="4 5">
    <name type="scientific">Alkalibacterium putridalgicola</name>
    <dbReference type="NCBI Taxonomy" id="426703"/>
    <lineage>
        <taxon>Bacteria</taxon>
        <taxon>Bacillati</taxon>
        <taxon>Bacillota</taxon>
        <taxon>Bacilli</taxon>
        <taxon>Lactobacillales</taxon>
        <taxon>Carnobacteriaceae</taxon>
        <taxon>Alkalibacterium</taxon>
    </lineage>
</organism>
<dbReference type="PANTHER" id="PTHR33713:SF10">
    <property type="entry name" value="ANTITOXIN YAFN"/>
    <property type="match status" value="1"/>
</dbReference>
<dbReference type="SUPFAM" id="SSF143120">
    <property type="entry name" value="YefM-like"/>
    <property type="match status" value="1"/>
</dbReference>
<reference evidence="3 6" key="2">
    <citation type="submission" date="2019-07" db="EMBL/GenBank/DDBJ databases">
        <title>Whole genome shotgun sequence of Alkalibacterium putridalgicola NBRC 103243.</title>
        <authorList>
            <person name="Hosoyama A."/>
            <person name="Uohara A."/>
            <person name="Ohji S."/>
            <person name="Ichikawa N."/>
        </authorList>
    </citation>
    <scope>NUCLEOTIDE SEQUENCE [LARGE SCALE GENOMIC DNA]</scope>
    <source>
        <strain evidence="3 6">NBRC 103243</strain>
    </source>
</reference>
<name>A0A1H7SSK2_9LACT</name>
<dbReference type="Proteomes" id="UP000198548">
    <property type="component" value="Unassembled WGS sequence"/>
</dbReference>
<dbReference type="Proteomes" id="UP000321425">
    <property type="component" value="Unassembled WGS sequence"/>
</dbReference>
<evidence type="ECO:0000256" key="1">
    <source>
        <dbReference type="ARBA" id="ARBA00009981"/>
    </source>
</evidence>
<proteinExistence type="inferred from homology"/>
<sequence length="106" mass="12114">MKTLDVKTRSVTEVKREFSKIVSEANETGEPTFVFNHNKPEAVIISVNVYEDLVKKNEELENRLFYAQLNARVNEGPGKLIPAREVLESKKDRNPFGAMTDEVLFD</sequence>
<reference evidence="4 5" key="1">
    <citation type="submission" date="2016-10" db="EMBL/GenBank/DDBJ databases">
        <authorList>
            <person name="de Groot N.N."/>
        </authorList>
    </citation>
    <scope>NUCLEOTIDE SEQUENCE [LARGE SCALE GENOMIC DNA]</scope>
    <source>
        <strain evidence="4 5">DSM 19182</strain>
    </source>
</reference>
<comment type="similarity">
    <text evidence="1 2">Belongs to the phD/YefM antitoxin family.</text>
</comment>
<evidence type="ECO:0000313" key="3">
    <source>
        <dbReference type="EMBL" id="GEK89149.1"/>
    </source>
</evidence>
<dbReference type="InterPro" id="IPR036165">
    <property type="entry name" value="YefM-like_sf"/>
</dbReference>
<dbReference type="NCBIfam" id="TIGR01552">
    <property type="entry name" value="phd_fam"/>
    <property type="match status" value="1"/>
</dbReference>
<evidence type="ECO:0000256" key="2">
    <source>
        <dbReference type="RuleBase" id="RU362080"/>
    </source>
</evidence>
<accession>A0A1H7SSK2</accession>
<dbReference type="EMBL" id="BJUX01000011">
    <property type="protein sequence ID" value="GEK89149.1"/>
    <property type="molecule type" value="Genomic_DNA"/>
</dbReference>
<dbReference type="InterPro" id="IPR051405">
    <property type="entry name" value="phD/YefM_antitoxin"/>
</dbReference>
<evidence type="ECO:0000313" key="5">
    <source>
        <dbReference type="Proteomes" id="UP000198548"/>
    </source>
</evidence>
<dbReference type="Gene3D" id="3.40.1620.10">
    <property type="entry name" value="YefM-like domain"/>
    <property type="match status" value="1"/>
</dbReference>
<protein>
    <recommendedName>
        <fullName evidence="2">Antitoxin</fullName>
    </recommendedName>
</protein>
<evidence type="ECO:0000313" key="6">
    <source>
        <dbReference type="Proteomes" id="UP000321425"/>
    </source>
</evidence>
<dbReference type="AlphaFoldDB" id="A0A1H7SSK2"/>
<dbReference type="STRING" id="426703.SAMN04488100_10960"/>
<dbReference type="PANTHER" id="PTHR33713">
    <property type="entry name" value="ANTITOXIN YAFN-RELATED"/>
    <property type="match status" value="1"/>
</dbReference>
<dbReference type="RefSeq" id="WP_177165461.1">
    <property type="nucleotide sequence ID" value="NZ_BJUX01000011.1"/>
</dbReference>
<evidence type="ECO:0000313" key="4">
    <source>
        <dbReference type="EMBL" id="SEL75513.1"/>
    </source>
</evidence>
<dbReference type="EMBL" id="FOBL01000009">
    <property type="protein sequence ID" value="SEL75513.1"/>
    <property type="molecule type" value="Genomic_DNA"/>
</dbReference>
<dbReference type="Pfam" id="PF02604">
    <property type="entry name" value="PhdYeFM_antitox"/>
    <property type="match status" value="1"/>
</dbReference>
<keyword evidence="6" id="KW-1185">Reference proteome</keyword>